<proteinExistence type="predicted"/>
<evidence type="ECO:0000256" key="1">
    <source>
        <dbReference type="SAM" id="MobiDB-lite"/>
    </source>
</evidence>
<organism evidence="2 3">
    <name type="scientific">Pelobates cultripes</name>
    <name type="common">Western spadefoot toad</name>
    <dbReference type="NCBI Taxonomy" id="61616"/>
    <lineage>
        <taxon>Eukaryota</taxon>
        <taxon>Metazoa</taxon>
        <taxon>Chordata</taxon>
        <taxon>Craniata</taxon>
        <taxon>Vertebrata</taxon>
        <taxon>Euteleostomi</taxon>
        <taxon>Amphibia</taxon>
        <taxon>Batrachia</taxon>
        <taxon>Anura</taxon>
        <taxon>Pelobatoidea</taxon>
        <taxon>Pelobatidae</taxon>
        <taxon>Pelobates</taxon>
    </lineage>
</organism>
<sequence>MGKCLKKLKTQAGDGHQSIRELFHMRPKPKMAAPPANQDSSSESEELLDAPDPIPEAAQSTPHTLTGDRGALATKGDIIDLMVQLWSFFRADLVVVQEEVTAVTAAEENITSLSQAQAGTSEHVRQIQTSLEDVQKRLNAMDDTCTRKNLKVRGVAESVTPEELPHYFRCLFAALLPHKHTKQALADGIHDSLNPRGRRLSS</sequence>
<keyword evidence="3" id="KW-1185">Reference proteome</keyword>
<dbReference type="EMBL" id="OW240912">
    <property type="protein sequence ID" value="CAH2223572.1"/>
    <property type="molecule type" value="Genomic_DNA"/>
</dbReference>
<accession>A0AAD1R503</accession>
<reference evidence="2" key="1">
    <citation type="submission" date="2022-03" db="EMBL/GenBank/DDBJ databases">
        <authorList>
            <person name="Alioto T."/>
            <person name="Alioto T."/>
            <person name="Gomez Garrido J."/>
        </authorList>
    </citation>
    <scope>NUCLEOTIDE SEQUENCE</scope>
</reference>
<name>A0AAD1R503_PELCU</name>
<evidence type="ECO:0000313" key="2">
    <source>
        <dbReference type="EMBL" id="CAH2223572.1"/>
    </source>
</evidence>
<evidence type="ECO:0000313" key="3">
    <source>
        <dbReference type="Proteomes" id="UP001295444"/>
    </source>
</evidence>
<dbReference type="Proteomes" id="UP001295444">
    <property type="component" value="Chromosome 01"/>
</dbReference>
<feature type="region of interest" description="Disordered" evidence="1">
    <location>
        <begin position="1"/>
        <end position="68"/>
    </location>
</feature>
<gene>
    <name evidence="2" type="ORF">PECUL_23A049564</name>
</gene>
<dbReference type="AlphaFoldDB" id="A0AAD1R503"/>
<protein>
    <submittedName>
        <fullName evidence="2">Uncharacterized protein</fullName>
    </submittedName>
</protein>